<sequence>MDLDKRSAKSHELGLRYLDARHREDLVVKDDDIRRFRVQTTLLQGEKNRLEEHVSALNDRVGTLMSQYEEAQLQLESINRKCREQDGQLRAQTREHASLRTELLSFSSATADSTKVLTEKFALSREVALLKPEIEHLRTQLSHQKDVVSEKLALERQLNALELELANEKRTSQRAADAAAERQQSAKDRSATEIKLLQQVHDLENKLASEKQARKEDQKEMKEGCGAGADEIAKAVAEAKREGMRTKKALETELAEARGQLDGFELRVGDLKSKLREVREELKNVRAELEHASASGQDKFAGPTVVASKDGPHKSRTTTATKTKPTTKTKRRQEVEEPSGPELVLQTPGIGNEGRSRRPLKKKGFDASTAVQKSTFSITPFLSKTTNPLNDSTNTTAAGSTVADRPIVIDSVAETNILEDSSALLEDSILGQRVFANNALSSIDITESLSHGATSKAKTSDAISVKQRGRLPKEKILGDASMSKKNLKVQPATTESEAGAADDVSFRKLSVDKLADESVVDEQENRPVVTTKRAIAGRVKNPAVATVSTEAKLTTDVEPRKKKRKILGTGSKILLDGDDDDGVDNENDALTRPTKPIATAAAQAGGAATKRTVKALGASRTTAVGAGKRTLLGGVRNAFGEAAGGGFSPLKRDRRGVNASFLA</sequence>
<evidence type="ECO:0000256" key="2">
    <source>
        <dbReference type="SAM" id="MobiDB-lite"/>
    </source>
</evidence>
<accession>A0ABP0DJE2</accession>
<evidence type="ECO:0008006" key="5">
    <source>
        <dbReference type="Google" id="ProtNLM"/>
    </source>
</evidence>
<feature type="compositionally biased region" description="Low complexity" evidence="2">
    <location>
        <begin position="173"/>
        <end position="183"/>
    </location>
</feature>
<reference evidence="3 4" key="1">
    <citation type="submission" date="2024-01" db="EMBL/GenBank/DDBJ databases">
        <authorList>
            <person name="Allen C."/>
            <person name="Tagirdzhanova G."/>
        </authorList>
    </citation>
    <scope>NUCLEOTIDE SEQUENCE [LARGE SCALE GENOMIC DNA]</scope>
    <source>
        <strain evidence="3 4">CBS 573.63</strain>
    </source>
</reference>
<feature type="region of interest" description="Disordered" evidence="2">
    <location>
        <begin position="168"/>
        <end position="190"/>
    </location>
</feature>
<keyword evidence="4" id="KW-1185">Reference proteome</keyword>
<name>A0ABP0DJE2_9PEZI</name>
<evidence type="ECO:0000313" key="3">
    <source>
        <dbReference type="EMBL" id="CAK7267220.1"/>
    </source>
</evidence>
<feature type="coiled-coil region" evidence="1">
    <location>
        <begin position="61"/>
        <end position="95"/>
    </location>
</feature>
<dbReference type="Proteomes" id="UP001642501">
    <property type="component" value="Unassembled WGS sequence"/>
</dbReference>
<comment type="caution">
    <text evidence="3">The sequence shown here is derived from an EMBL/GenBank/DDBJ whole genome shotgun (WGS) entry which is preliminary data.</text>
</comment>
<dbReference type="EMBL" id="CAWUOM010000033">
    <property type="protein sequence ID" value="CAK7267220.1"/>
    <property type="molecule type" value="Genomic_DNA"/>
</dbReference>
<organism evidence="3 4">
    <name type="scientific">Sporothrix epigloea</name>
    <dbReference type="NCBI Taxonomy" id="1892477"/>
    <lineage>
        <taxon>Eukaryota</taxon>
        <taxon>Fungi</taxon>
        <taxon>Dikarya</taxon>
        <taxon>Ascomycota</taxon>
        <taxon>Pezizomycotina</taxon>
        <taxon>Sordariomycetes</taxon>
        <taxon>Sordariomycetidae</taxon>
        <taxon>Ophiostomatales</taxon>
        <taxon>Ophiostomataceae</taxon>
        <taxon>Sporothrix</taxon>
    </lineage>
</organism>
<proteinExistence type="predicted"/>
<feature type="region of interest" description="Disordered" evidence="2">
    <location>
        <begin position="299"/>
        <end position="366"/>
    </location>
</feature>
<evidence type="ECO:0000256" key="1">
    <source>
        <dbReference type="SAM" id="Coils"/>
    </source>
</evidence>
<evidence type="ECO:0000313" key="4">
    <source>
        <dbReference type="Proteomes" id="UP001642501"/>
    </source>
</evidence>
<gene>
    <name evidence="3" type="ORF">SEPCBS57363_002482</name>
</gene>
<protein>
    <recommendedName>
        <fullName evidence="5">Viral a-type inclusion protein</fullName>
    </recommendedName>
</protein>
<keyword evidence="1" id="KW-0175">Coiled coil</keyword>